<reference evidence="6 7" key="1">
    <citation type="journal article" date="2017" name="Nat. Commun.">
        <title>Genome assembly with in vitro proximity ligation data and whole-genome triplication in lettuce.</title>
        <authorList>
            <person name="Reyes-Chin-Wo S."/>
            <person name="Wang Z."/>
            <person name="Yang X."/>
            <person name="Kozik A."/>
            <person name="Arikit S."/>
            <person name="Song C."/>
            <person name="Xia L."/>
            <person name="Froenicke L."/>
            <person name="Lavelle D.O."/>
            <person name="Truco M.J."/>
            <person name="Xia R."/>
            <person name="Zhu S."/>
            <person name="Xu C."/>
            <person name="Xu H."/>
            <person name="Xu X."/>
            <person name="Cox K."/>
            <person name="Korf I."/>
            <person name="Meyers B.C."/>
            <person name="Michelmore R.W."/>
        </authorList>
    </citation>
    <scope>NUCLEOTIDE SEQUENCE [LARGE SCALE GENOMIC DNA]</scope>
    <source>
        <strain evidence="7">cv. Salinas</strain>
        <tissue evidence="6">Seedlings</tissue>
    </source>
</reference>
<evidence type="ECO:0000256" key="5">
    <source>
        <dbReference type="RuleBase" id="RU362057"/>
    </source>
</evidence>
<evidence type="ECO:0000313" key="7">
    <source>
        <dbReference type="Proteomes" id="UP000235145"/>
    </source>
</evidence>
<dbReference type="Gene3D" id="3.40.50.2000">
    <property type="entry name" value="Glycogen Phosphorylase B"/>
    <property type="match status" value="2"/>
</dbReference>
<organism evidence="6 7">
    <name type="scientific">Lactuca sativa</name>
    <name type="common">Garden lettuce</name>
    <dbReference type="NCBI Taxonomy" id="4236"/>
    <lineage>
        <taxon>Eukaryota</taxon>
        <taxon>Viridiplantae</taxon>
        <taxon>Streptophyta</taxon>
        <taxon>Embryophyta</taxon>
        <taxon>Tracheophyta</taxon>
        <taxon>Spermatophyta</taxon>
        <taxon>Magnoliopsida</taxon>
        <taxon>eudicotyledons</taxon>
        <taxon>Gunneridae</taxon>
        <taxon>Pentapetalae</taxon>
        <taxon>asterids</taxon>
        <taxon>campanulids</taxon>
        <taxon>Asterales</taxon>
        <taxon>Asteraceae</taxon>
        <taxon>Cichorioideae</taxon>
        <taxon>Cichorieae</taxon>
        <taxon>Lactucinae</taxon>
        <taxon>Lactuca</taxon>
    </lineage>
</organism>
<dbReference type="OrthoDB" id="5835829at2759"/>
<proteinExistence type="inferred from homology"/>
<dbReference type="GO" id="GO:0035251">
    <property type="term" value="F:UDP-glucosyltransferase activity"/>
    <property type="evidence" value="ECO:0000318"/>
    <property type="project" value="GO_Central"/>
</dbReference>
<gene>
    <name evidence="6" type="ORF">LSAT_V11C200090220</name>
</gene>
<dbReference type="PANTHER" id="PTHR11926:SF774">
    <property type="entry name" value="UDP-GLYCOSYLTRANSFERASE 85A1-RELATED"/>
    <property type="match status" value="1"/>
</dbReference>
<dbReference type="EC" id="2.4.1.-" evidence="5"/>
<dbReference type="Proteomes" id="UP000235145">
    <property type="component" value="Unassembled WGS sequence"/>
</dbReference>
<dbReference type="PROSITE" id="PS00375">
    <property type="entry name" value="UDPGT"/>
    <property type="match status" value="1"/>
</dbReference>
<dbReference type="FunFam" id="3.40.50.2000:FF:000078">
    <property type="entry name" value="Glycosyltransferase"/>
    <property type="match status" value="1"/>
</dbReference>
<keyword evidence="3 4" id="KW-0808">Transferase</keyword>
<sequence length="485" mass="54671">MADRKTENPHAIFIPFPLQGHLIPSVLLAVKLASKGFTITFVNTESIHHSIIKSSSQSAINGTHHHDDGDLFAEARKSGLDIRYASVSDGLPLGFDRSLNHDQYMECLLHVFSAHVDEFVGNLVKGDVSINCLIADSFHVWPLMISKKYNLVNISFWTEPALVLNLYYHMDLLKKNGHYDPLDKHEDVIDYIPGVDSIKPRDMMSYLQATNTNTVSHRIIHKALFEDAKSADFMICNTIHELESHTISTLNQMQPFYAIGPIFPNKFTQKLVSTNLWYELDCTRWLNNRPLRSVLYVSFGSYAHISKHDLAEIAHGLLQSGVTFVWALRPDIVSSNDTNALPLGFEDKIKDQGLIVPWCDQKSVLSHPSIGGFVTHCGWNSVLESIWCGVPLICFPLLTDQFPNRKLVVDDWKIGINLCEGNLVEKEDVTKKVKGLMIGEKSSELRNEIKKVKTTLQDALALGGSSQRNFDQFISEVRIKTNNMK</sequence>
<keyword evidence="7" id="KW-1185">Reference proteome</keyword>
<keyword evidence="2 4" id="KW-0328">Glycosyltransferase</keyword>
<dbReference type="EMBL" id="NBSK02000002">
    <property type="protein sequence ID" value="KAJ0221106.1"/>
    <property type="molecule type" value="Genomic_DNA"/>
</dbReference>
<dbReference type="Pfam" id="PF00201">
    <property type="entry name" value="UDPGT"/>
    <property type="match status" value="1"/>
</dbReference>
<dbReference type="InterPro" id="IPR002213">
    <property type="entry name" value="UDP_glucos_trans"/>
</dbReference>
<dbReference type="CDD" id="cd03784">
    <property type="entry name" value="GT1_Gtf-like"/>
    <property type="match status" value="1"/>
</dbReference>
<evidence type="ECO:0000256" key="2">
    <source>
        <dbReference type="ARBA" id="ARBA00022676"/>
    </source>
</evidence>
<accession>A0A9R1XPP4</accession>
<dbReference type="InterPro" id="IPR035595">
    <property type="entry name" value="UDP_glycos_trans_CS"/>
</dbReference>
<name>A0A9R1XPP4_LACSA</name>
<dbReference type="Gramene" id="rna-gnl|WGS:NBSK|LSAT_2X106741_mrna">
    <property type="protein sequence ID" value="cds-PLY82561.1"/>
    <property type="gene ID" value="gene-LSAT_2X106741"/>
</dbReference>
<evidence type="ECO:0000256" key="4">
    <source>
        <dbReference type="RuleBase" id="RU003718"/>
    </source>
</evidence>
<protein>
    <recommendedName>
        <fullName evidence="5">Glycosyltransferase</fullName>
        <ecNumber evidence="5">2.4.1.-</ecNumber>
    </recommendedName>
</protein>
<comment type="similarity">
    <text evidence="1 4">Belongs to the UDP-glycosyltransferase family.</text>
</comment>
<evidence type="ECO:0000256" key="1">
    <source>
        <dbReference type="ARBA" id="ARBA00009995"/>
    </source>
</evidence>
<dbReference type="PANTHER" id="PTHR11926">
    <property type="entry name" value="GLUCOSYL/GLUCURONOSYL TRANSFERASES"/>
    <property type="match status" value="1"/>
</dbReference>
<evidence type="ECO:0000313" key="6">
    <source>
        <dbReference type="EMBL" id="KAJ0221106.1"/>
    </source>
</evidence>
<dbReference type="SUPFAM" id="SSF53756">
    <property type="entry name" value="UDP-Glycosyltransferase/glycogen phosphorylase"/>
    <property type="match status" value="1"/>
</dbReference>
<comment type="caution">
    <text evidence="6">The sequence shown here is derived from an EMBL/GenBank/DDBJ whole genome shotgun (WGS) entry which is preliminary data.</text>
</comment>
<dbReference type="AlphaFoldDB" id="A0A9R1XPP4"/>
<evidence type="ECO:0000256" key="3">
    <source>
        <dbReference type="ARBA" id="ARBA00022679"/>
    </source>
</evidence>